<organism evidence="5 6">
    <name type="scientific">Labilithrix luteola</name>
    <dbReference type="NCBI Taxonomy" id="1391654"/>
    <lineage>
        <taxon>Bacteria</taxon>
        <taxon>Pseudomonadati</taxon>
        <taxon>Myxococcota</taxon>
        <taxon>Polyangia</taxon>
        <taxon>Polyangiales</taxon>
        <taxon>Labilitrichaceae</taxon>
        <taxon>Labilithrix</taxon>
    </lineage>
</organism>
<dbReference type="Gene3D" id="1.10.10.60">
    <property type="entry name" value="Homeodomain-like"/>
    <property type="match status" value="1"/>
</dbReference>
<keyword evidence="6" id="KW-1185">Reference proteome</keyword>
<evidence type="ECO:0000259" key="4">
    <source>
        <dbReference type="PROSITE" id="PS01124"/>
    </source>
</evidence>
<proteinExistence type="predicted"/>
<accession>A0A0K1QDX2</accession>
<dbReference type="KEGG" id="llu:AKJ09_10581"/>
<protein>
    <submittedName>
        <fullName evidence="5">Transcriptional regulator, AraC family</fullName>
    </submittedName>
</protein>
<name>A0A0K1QDX2_9BACT</name>
<dbReference type="STRING" id="1391654.AKJ09_10581"/>
<sequence>MRTESVETAPHAQWGVAVLVALDGVVRVEGREGTAEGPVVVVPADLEHVSSARGPVVSVLLDADLHRDAAVTVRRVKPFRVAEPSLVTAAQSTAKGSVLSLPGAASVMASRILPLGNGTTHAVRDARLAALVRAPEKAETVSLRSLASRLDLSPGHASTLFHAHVGISFRRWQLWRRLMRAIPYLRPGGLAHAAQEAGFADQAHLSRTCARLLGYTPRTLAALGSIVRAR</sequence>
<keyword evidence="2" id="KW-0238">DNA-binding</keyword>
<evidence type="ECO:0000313" key="5">
    <source>
        <dbReference type="EMBL" id="AKV03918.1"/>
    </source>
</evidence>
<evidence type="ECO:0000256" key="3">
    <source>
        <dbReference type="ARBA" id="ARBA00023163"/>
    </source>
</evidence>
<dbReference type="InterPro" id="IPR050204">
    <property type="entry name" value="AraC_XylS_family_regulators"/>
</dbReference>
<dbReference type="PROSITE" id="PS01124">
    <property type="entry name" value="HTH_ARAC_FAMILY_2"/>
    <property type="match status" value="1"/>
</dbReference>
<keyword evidence="3" id="KW-0804">Transcription</keyword>
<dbReference type="GO" id="GO:0003700">
    <property type="term" value="F:DNA-binding transcription factor activity"/>
    <property type="evidence" value="ECO:0007669"/>
    <property type="project" value="InterPro"/>
</dbReference>
<dbReference type="Pfam" id="PF12833">
    <property type="entry name" value="HTH_18"/>
    <property type="match status" value="1"/>
</dbReference>
<dbReference type="PATRIC" id="fig|1391654.3.peg.10721"/>
<evidence type="ECO:0000313" key="6">
    <source>
        <dbReference type="Proteomes" id="UP000064967"/>
    </source>
</evidence>
<evidence type="ECO:0000256" key="2">
    <source>
        <dbReference type="ARBA" id="ARBA00023125"/>
    </source>
</evidence>
<dbReference type="AlphaFoldDB" id="A0A0K1QDX2"/>
<dbReference type="PANTHER" id="PTHR46796">
    <property type="entry name" value="HTH-TYPE TRANSCRIPTIONAL ACTIVATOR RHAS-RELATED"/>
    <property type="match status" value="1"/>
</dbReference>
<dbReference type="InterPro" id="IPR018060">
    <property type="entry name" value="HTH_AraC"/>
</dbReference>
<reference evidence="5 6" key="1">
    <citation type="submission" date="2015-08" db="EMBL/GenBank/DDBJ databases">
        <authorList>
            <person name="Babu N.S."/>
            <person name="Beckwith C.J."/>
            <person name="Beseler K.G."/>
            <person name="Brison A."/>
            <person name="Carone J.V."/>
            <person name="Caskin T.P."/>
            <person name="Diamond M."/>
            <person name="Durham M.E."/>
            <person name="Foxe J.M."/>
            <person name="Go M."/>
            <person name="Henderson B.A."/>
            <person name="Jones I.B."/>
            <person name="McGettigan J.A."/>
            <person name="Micheletti S.J."/>
            <person name="Nasrallah M.E."/>
            <person name="Ortiz D."/>
            <person name="Piller C.R."/>
            <person name="Privatt S.R."/>
            <person name="Schneider S.L."/>
            <person name="Sharp S."/>
            <person name="Smith T.C."/>
            <person name="Stanton J.D."/>
            <person name="Ullery H.E."/>
            <person name="Wilson R.J."/>
            <person name="Serrano M.G."/>
            <person name="Buck G."/>
            <person name="Lee V."/>
            <person name="Wang Y."/>
            <person name="Carvalho R."/>
            <person name="Voegtly L."/>
            <person name="Shi R."/>
            <person name="Duckworth R."/>
            <person name="Johnson A."/>
            <person name="Loviza R."/>
            <person name="Walstead R."/>
            <person name="Shah Z."/>
            <person name="Kiflezghi M."/>
            <person name="Wade K."/>
            <person name="Ball S.L."/>
            <person name="Bradley K.W."/>
            <person name="Asai D.J."/>
            <person name="Bowman C.A."/>
            <person name="Russell D.A."/>
            <person name="Pope W.H."/>
            <person name="Jacobs-Sera D."/>
            <person name="Hendrix R.W."/>
            <person name="Hatfull G.F."/>
        </authorList>
    </citation>
    <scope>NUCLEOTIDE SEQUENCE [LARGE SCALE GENOMIC DNA]</scope>
    <source>
        <strain evidence="5 6">DSM 27648</strain>
    </source>
</reference>
<dbReference type="SMART" id="SM00342">
    <property type="entry name" value="HTH_ARAC"/>
    <property type="match status" value="1"/>
</dbReference>
<feature type="domain" description="HTH araC/xylS-type" evidence="4">
    <location>
        <begin position="126"/>
        <end position="223"/>
    </location>
</feature>
<dbReference type="Proteomes" id="UP000064967">
    <property type="component" value="Chromosome"/>
</dbReference>
<dbReference type="EMBL" id="CP012333">
    <property type="protein sequence ID" value="AKV03918.1"/>
    <property type="molecule type" value="Genomic_DNA"/>
</dbReference>
<dbReference type="GO" id="GO:0043565">
    <property type="term" value="F:sequence-specific DNA binding"/>
    <property type="evidence" value="ECO:0007669"/>
    <property type="project" value="InterPro"/>
</dbReference>
<evidence type="ECO:0000256" key="1">
    <source>
        <dbReference type="ARBA" id="ARBA00023015"/>
    </source>
</evidence>
<gene>
    <name evidence="5" type="ORF">AKJ09_10581</name>
</gene>
<keyword evidence="1" id="KW-0805">Transcription regulation</keyword>